<dbReference type="AlphaFoldDB" id="A0A8J4Y525"/>
<comment type="caution">
    <text evidence="2">The sequence shown here is derived from an EMBL/GenBank/DDBJ whole genome shotgun (WGS) entry which is preliminary data.</text>
</comment>
<evidence type="ECO:0000313" key="3">
    <source>
        <dbReference type="Proteomes" id="UP000770661"/>
    </source>
</evidence>
<proteinExistence type="predicted"/>
<evidence type="ECO:0000313" key="2">
    <source>
        <dbReference type="EMBL" id="KAG0720727.1"/>
    </source>
</evidence>
<protein>
    <submittedName>
        <fullName evidence="2">Uncharacterized protein</fullName>
    </submittedName>
</protein>
<name>A0A8J4Y525_CHIOP</name>
<keyword evidence="3" id="KW-1185">Reference proteome</keyword>
<feature type="region of interest" description="Disordered" evidence="1">
    <location>
        <begin position="1"/>
        <end position="20"/>
    </location>
</feature>
<dbReference type="Proteomes" id="UP000770661">
    <property type="component" value="Unassembled WGS sequence"/>
</dbReference>
<accession>A0A8J4Y525</accession>
<organism evidence="2 3">
    <name type="scientific">Chionoecetes opilio</name>
    <name type="common">Atlantic snow crab</name>
    <name type="synonym">Cancer opilio</name>
    <dbReference type="NCBI Taxonomy" id="41210"/>
    <lineage>
        <taxon>Eukaryota</taxon>
        <taxon>Metazoa</taxon>
        <taxon>Ecdysozoa</taxon>
        <taxon>Arthropoda</taxon>
        <taxon>Crustacea</taxon>
        <taxon>Multicrustacea</taxon>
        <taxon>Malacostraca</taxon>
        <taxon>Eumalacostraca</taxon>
        <taxon>Eucarida</taxon>
        <taxon>Decapoda</taxon>
        <taxon>Pleocyemata</taxon>
        <taxon>Brachyura</taxon>
        <taxon>Eubrachyura</taxon>
        <taxon>Majoidea</taxon>
        <taxon>Majidae</taxon>
        <taxon>Chionoecetes</taxon>
    </lineage>
</organism>
<reference evidence="2" key="1">
    <citation type="submission" date="2020-07" db="EMBL/GenBank/DDBJ databases">
        <title>The High-quality genome of the commercially important snow crab, Chionoecetes opilio.</title>
        <authorList>
            <person name="Jeong J.-H."/>
            <person name="Ryu S."/>
        </authorList>
    </citation>
    <scope>NUCLEOTIDE SEQUENCE</scope>
    <source>
        <strain evidence="2">MADBK_172401_WGS</strain>
        <tissue evidence="2">Digestive gland</tissue>
    </source>
</reference>
<dbReference type="EMBL" id="JACEEZ010012382">
    <property type="protein sequence ID" value="KAG0720727.1"/>
    <property type="molecule type" value="Genomic_DNA"/>
</dbReference>
<evidence type="ECO:0000256" key="1">
    <source>
        <dbReference type="SAM" id="MobiDB-lite"/>
    </source>
</evidence>
<sequence length="107" mass="11237">MPSFGVGLPGQVRSRQMSQGHHLVRTLTLVSCGIPSAFVSYSNTMDSTMGSEPRRRGVLASAVKRQHGATLCQEGLGDCEGSETEEGNMTPCHTQAAAQGTQGTGEQ</sequence>
<gene>
    <name evidence="2" type="ORF">GWK47_006624</name>
</gene>